<evidence type="ECO:0000256" key="7">
    <source>
        <dbReference type="RuleBase" id="RU363032"/>
    </source>
</evidence>
<comment type="subcellular location">
    <subcellularLocation>
        <location evidence="1 7">Cell membrane</location>
        <topology evidence="1 7">Multi-pass membrane protein</topology>
    </subcellularLocation>
</comment>
<evidence type="ECO:0000259" key="8">
    <source>
        <dbReference type="PROSITE" id="PS50928"/>
    </source>
</evidence>
<dbReference type="RefSeq" id="WP_077838248.1">
    <property type="nucleotide sequence ID" value="NZ_JABTAE010000001.1"/>
</dbReference>
<dbReference type="PANTHER" id="PTHR30193:SF37">
    <property type="entry name" value="INNER MEMBRANE ABC TRANSPORTER PERMEASE PROTEIN YCJO"/>
    <property type="match status" value="1"/>
</dbReference>
<comment type="similarity">
    <text evidence="7">Belongs to the binding-protein-dependent transport system permease family.</text>
</comment>
<keyword evidence="3" id="KW-1003">Cell membrane</keyword>
<feature type="transmembrane region" description="Helical" evidence="7">
    <location>
        <begin position="12"/>
        <end position="35"/>
    </location>
</feature>
<sequence length="290" mass="32726">MKKFSKNKWPLIFTGVNIILFCLFFLLPAVLGLYYSLTDYKGYSGEKFIGLANYMELFKDKSFYKALLRTAEYTIVDVPILYAVSLLVAVMLNNDKVKGKFISKIIFFLPWTISGIIAGVIWRWLFGENFGFINYVISELHGESVPWFTNGNFAFMVIVFASVWSYTAFNMLQFMTALKNIPKSLYEAADIDGAKWIDKFRHITLPTLKPTSFMVILLATINAMKEFALIQSLTNGGPGTDNMLIVQYIYSTGFDKMRVGYASAASMVLFVVLLALGIIQMKIGGSSNEE</sequence>
<feature type="transmembrane region" description="Helical" evidence="7">
    <location>
        <begin position="105"/>
        <end position="125"/>
    </location>
</feature>
<keyword evidence="2 7" id="KW-0813">Transport</keyword>
<dbReference type="InterPro" id="IPR000515">
    <property type="entry name" value="MetI-like"/>
</dbReference>
<dbReference type="PANTHER" id="PTHR30193">
    <property type="entry name" value="ABC TRANSPORTER PERMEASE PROTEIN"/>
    <property type="match status" value="1"/>
</dbReference>
<dbReference type="EMBL" id="LZZI01000020">
    <property type="protein sequence ID" value="OOM62631.1"/>
    <property type="molecule type" value="Genomic_DNA"/>
</dbReference>
<evidence type="ECO:0000256" key="4">
    <source>
        <dbReference type="ARBA" id="ARBA00022692"/>
    </source>
</evidence>
<evidence type="ECO:0000313" key="10">
    <source>
        <dbReference type="Proteomes" id="UP000190973"/>
    </source>
</evidence>
<keyword evidence="4 7" id="KW-0812">Transmembrane</keyword>
<keyword evidence="6 7" id="KW-0472">Membrane</keyword>
<dbReference type="SUPFAM" id="SSF161098">
    <property type="entry name" value="MetI-like"/>
    <property type="match status" value="1"/>
</dbReference>
<dbReference type="AlphaFoldDB" id="A0A1S8SAX9"/>
<dbReference type="CDD" id="cd06261">
    <property type="entry name" value="TM_PBP2"/>
    <property type="match status" value="1"/>
</dbReference>
<feature type="domain" description="ABC transmembrane type-1" evidence="8">
    <location>
        <begin position="67"/>
        <end position="280"/>
    </location>
</feature>
<dbReference type="GO" id="GO:0005886">
    <property type="term" value="C:plasma membrane"/>
    <property type="evidence" value="ECO:0007669"/>
    <property type="project" value="UniProtKB-SubCell"/>
</dbReference>
<keyword evidence="5 7" id="KW-1133">Transmembrane helix</keyword>
<comment type="caution">
    <text evidence="9">The sequence shown here is derived from an EMBL/GenBank/DDBJ whole genome shotgun (WGS) entry which is preliminary data.</text>
</comment>
<evidence type="ECO:0000256" key="6">
    <source>
        <dbReference type="ARBA" id="ARBA00023136"/>
    </source>
</evidence>
<organism evidence="9 10">
    <name type="scientific">Clostridium beijerinckii</name>
    <name type="common">Clostridium MP</name>
    <dbReference type="NCBI Taxonomy" id="1520"/>
    <lineage>
        <taxon>Bacteria</taxon>
        <taxon>Bacillati</taxon>
        <taxon>Bacillota</taxon>
        <taxon>Clostridia</taxon>
        <taxon>Eubacteriales</taxon>
        <taxon>Clostridiaceae</taxon>
        <taxon>Clostridium</taxon>
    </lineage>
</organism>
<evidence type="ECO:0000256" key="3">
    <source>
        <dbReference type="ARBA" id="ARBA00022475"/>
    </source>
</evidence>
<evidence type="ECO:0000256" key="5">
    <source>
        <dbReference type="ARBA" id="ARBA00022989"/>
    </source>
</evidence>
<name>A0A1S8SAX9_CLOBE</name>
<dbReference type="Pfam" id="PF00528">
    <property type="entry name" value="BPD_transp_1"/>
    <property type="match status" value="1"/>
</dbReference>
<dbReference type="Gene3D" id="1.10.3720.10">
    <property type="entry name" value="MetI-like"/>
    <property type="match status" value="1"/>
</dbReference>
<feature type="transmembrane region" description="Helical" evidence="7">
    <location>
        <begin position="145"/>
        <end position="169"/>
    </location>
</feature>
<dbReference type="PROSITE" id="PS50928">
    <property type="entry name" value="ABC_TM1"/>
    <property type="match status" value="1"/>
</dbReference>
<protein>
    <submittedName>
        <fullName evidence="9">L-arabinose transport system permease protein AraP</fullName>
    </submittedName>
</protein>
<evidence type="ECO:0000256" key="2">
    <source>
        <dbReference type="ARBA" id="ARBA00022448"/>
    </source>
</evidence>
<dbReference type="InterPro" id="IPR035906">
    <property type="entry name" value="MetI-like_sf"/>
</dbReference>
<dbReference type="Proteomes" id="UP000190973">
    <property type="component" value="Unassembled WGS sequence"/>
</dbReference>
<proteinExistence type="inferred from homology"/>
<dbReference type="GO" id="GO:0055085">
    <property type="term" value="P:transmembrane transport"/>
    <property type="evidence" value="ECO:0007669"/>
    <property type="project" value="InterPro"/>
</dbReference>
<evidence type="ECO:0000313" key="9">
    <source>
        <dbReference type="EMBL" id="OOM62631.1"/>
    </source>
</evidence>
<feature type="transmembrane region" description="Helical" evidence="7">
    <location>
        <begin position="259"/>
        <end position="279"/>
    </location>
</feature>
<reference evidence="9 10" key="1">
    <citation type="submission" date="2016-05" db="EMBL/GenBank/DDBJ databases">
        <title>Microbial solvent formation.</title>
        <authorList>
            <person name="Poehlein A."/>
            <person name="Montoya Solano J.D."/>
            <person name="Flitsch S."/>
            <person name="Krabben P."/>
            <person name="Duerre P."/>
            <person name="Daniel R."/>
        </authorList>
    </citation>
    <scope>NUCLEOTIDE SEQUENCE [LARGE SCALE GENOMIC DNA]</scope>
    <source>
        <strain evidence="9 10">DSM 53</strain>
    </source>
</reference>
<gene>
    <name evidence="9" type="primary">araP_3</name>
    <name evidence="9" type="ORF">CLBCK_15670</name>
</gene>
<evidence type="ECO:0000256" key="1">
    <source>
        <dbReference type="ARBA" id="ARBA00004651"/>
    </source>
</evidence>
<accession>A0A1S8SAX9</accession>
<dbReference type="InterPro" id="IPR051393">
    <property type="entry name" value="ABC_transporter_permease"/>
</dbReference>
<feature type="transmembrane region" description="Helical" evidence="7">
    <location>
        <begin position="73"/>
        <end position="93"/>
    </location>
</feature>